<proteinExistence type="predicted"/>
<dbReference type="Pfam" id="PF18029">
    <property type="entry name" value="Glyoxalase_6"/>
    <property type="match status" value="1"/>
</dbReference>
<name>A0AAC8TKN2_9BACT</name>
<evidence type="ECO:0000313" key="3">
    <source>
        <dbReference type="EMBL" id="AKJ08491.1"/>
    </source>
</evidence>
<dbReference type="KEGG" id="age:AA314_10117"/>
<dbReference type="SUPFAM" id="SSF54593">
    <property type="entry name" value="Glyoxalase/Bleomycin resistance protein/Dihydroxybiphenyl dioxygenase"/>
    <property type="match status" value="1"/>
</dbReference>
<reference evidence="3 4" key="1">
    <citation type="submission" date="2015-05" db="EMBL/GenBank/DDBJ databases">
        <title>Genome assembly of Archangium gephyra DSM 2261.</title>
        <authorList>
            <person name="Sharma G."/>
            <person name="Subramanian S."/>
        </authorList>
    </citation>
    <scope>NUCLEOTIDE SEQUENCE [LARGE SCALE GENOMIC DNA]</scope>
    <source>
        <strain evidence="3 4">DSM 2261</strain>
    </source>
</reference>
<protein>
    <submittedName>
        <fullName evidence="3">Lyase</fullName>
    </submittedName>
</protein>
<dbReference type="GO" id="GO:0016829">
    <property type="term" value="F:lyase activity"/>
    <property type="evidence" value="ECO:0007669"/>
    <property type="project" value="UniProtKB-KW"/>
</dbReference>
<organism evidence="3 4">
    <name type="scientific">Archangium gephyra</name>
    <dbReference type="NCBI Taxonomy" id="48"/>
    <lineage>
        <taxon>Bacteria</taxon>
        <taxon>Pseudomonadati</taxon>
        <taxon>Myxococcota</taxon>
        <taxon>Myxococcia</taxon>
        <taxon>Myxococcales</taxon>
        <taxon>Cystobacterineae</taxon>
        <taxon>Archangiaceae</taxon>
        <taxon>Archangium</taxon>
    </lineage>
</organism>
<accession>A0AAC8TKN2</accession>
<feature type="region of interest" description="Disordered" evidence="1">
    <location>
        <begin position="1"/>
        <end position="34"/>
    </location>
</feature>
<gene>
    <name evidence="3" type="ORF">AA314_10117</name>
</gene>
<dbReference type="Gene3D" id="3.10.180.10">
    <property type="entry name" value="2,3-Dihydroxybiphenyl 1,2-Dioxygenase, domain 1"/>
    <property type="match status" value="1"/>
</dbReference>
<dbReference type="Proteomes" id="UP000035579">
    <property type="component" value="Chromosome"/>
</dbReference>
<dbReference type="AlphaFoldDB" id="A0AAC8TKN2"/>
<evidence type="ECO:0000256" key="1">
    <source>
        <dbReference type="SAM" id="MobiDB-lite"/>
    </source>
</evidence>
<feature type="compositionally biased region" description="Basic residues" evidence="1">
    <location>
        <begin position="1"/>
        <end position="18"/>
    </location>
</feature>
<keyword evidence="3" id="KW-0456">Lyase</keyword>
<feature type="domain" description="Glyoxalase-like" evidence="2">
    <location>
        <begin position="20"/>
        <end position="91"/>
    </location>
</feature>
<dbReference type="RefSeq" id="WP_245682825.1">
    <property type="nucleotide sequence ID" value="NZ_CP011509.1"/>
</dbReference>
<dbReference type="InterPro" id="IPR029068">
    <property type="entry name" value="Glyas_Bleomycin-R_OHBP_Dase"/>
</dbReference>
<dbReference type="InterPro" id="IPR041581">
    <property type="entry name" value="Glyoxalase_6"/>
</dbReference>
<feature type="compositionally biased region" description="Low complexity" evidence="1">
    <location>
        <begin position="19"/>
        <end position="31"/>
    </location>
</feature>
<evidence type="ECO:0000313" key="4">
    <source>
        <dbReference type="Proteomes" id="UP000035579"/>
    </source>
</evidence>
<dbReference type="EMBL" id="CP011509">
    <property type="protein sequence ID" value="AKJ08491.1"/>
    <property type="molecule type" value="Genomic_DNA"/>
</dbReference>
<sequence>MAPRGRAARGHLPHRPARRPAGSPSSPGASSVRDYRRHWTSVHLDFTVTDLDAVVQRAQAAAPPLDRGIQEQKWGRMANLADPFGNGFCLLEFRGRGYDEIAGS</sequence>
<evidence type="ECO:0000259" key="2">
    <source>
        <dbReference type="Pfam" id="PF18029"/>
    </source>
</evidence>